<proteinExistence type="predicted"/>
<evidence type="ECO:0000256" key="2">
    <source>
        <dbReference type="SAM" id="MobiDB-lite"/>
    </source>
</evidence>
<sequence>MSETVINKTQEDLSFRSTTPTVSIQTPSPEDLNGKSEFFLLCLVTGFYPEEIYIMWEVNGGKYEEGITGEPLKTGDKYSVTSLFRVSKVDWDNGNRLICFAYNHILPRHASLPQTQEYSVQTLCTLPQCSSLCPAAMKLLPALLTLTALALSGPCLSPLCLSFSLHVSLCSSKSLLYLFIYRCEGSDCTD</sequence>
<evidence type="ECO:0000313" key="5">
    <source>
        <dbReference type="Proteomes" id="UP000261540"/>
    </source>
</evidence>
<dbReference type="InterPro" id="IPR003597">
    <property type="entry name" value="Ig_C1-set"/>
</dbReference>
<dbReference type="Ensembl" id="ENSPKIT00000016332.1">
    <property type="protein sequence ID" value="ENSPKIP00000035402.1"/>
    <property type="gene ID" value="ENSPKIG00000014376.1"/>
</dbReference>
<feature type="domain" description="Ig-like" evidence="3">
    <location>
        <begin position="20"/>
        <end position="119"/>
    </location>
</feature>
<dbReference type="InterPro" id="IPR036179">
    <property type="entry name" value="Ig-like_dom_sf"/>
</dbReference>
<evidence type="ECO:0000256" key="1">
    <source>
        <dbReference type="ARBA" id="ARBA00023319"/>
    </source>
</evidence>
<dbReference type="InterPro" id="IPR013783">
    <property type="entry name" value="Ig-like_fold"/>
</dbReference>
<dbReference type="GeneTree" id="ENSGT01060000248704"/>
<dbReference type="SUPFAM" id="SSF48726">
    <property type="entry name" value="Immunoglobulin"/>
    <property type="match status" value="1"/>
</dbReference>
<reference evidence="4" key="1">
    <citation type="submission" date="2025-08" db="UniProtKB">
        <authorList>
            <consortium name="Ensembl"/>
        </authorList>
    </citation>
    <scope>IDENTIFICATION</scope>
</reference>
<reference evidence="4" key="2">
    <citation type="submission" date="2025-09" db="UniProtKB">
        <authorList>
            <consortium name="Ensembl"/>
        </authorList>
    </citation>
    <scope>IDENTIFICATION</scope>
</reference>
<keyword evidence="1" id="KW-0393">Immunoglobulin domain</keyword>
<dbReference type="PANTHER" id="PTHR23411">
    <property type="entry name" value="TAPASIN"/>
    <property type="match status" value="1"/>
</dbReference>
<dbReference type="InterPro" id="IPR050380">
    <property type="entry name" value="Immune_Resp_Modulators"/>
</dbReference>
<dbReference type="CDD" id="cd00098">
    <property type="entry name" value="IgC1"/>
    <property type="match status" value="1"/>
</dbReference>
<dbReference type="Pfam" id="PF07654">
    <property type="entry name" value="C1-set"/>
    <property type="match status" value="1"/>
</dbReference>
<dbReference type="AlphaFoldDB" id="A0A3B3SXC0"/>
<dbReference type="InterPro" id="IPR007110">
    <property type="entry name" value="Ig-like_dom"/>
</dbReference>
<feature type="region of interest" description="Disordered" evidence="2">
    <location>
        <begin position="1"/>
        <end position="29"/>
    </location>
</feature>
<evidence type="ECO:0000313" key="4">
    <source>
        <dbReference type="Ensembl" id="ENSPKIP00000035402.1"/>
    </source>
</evidence>
<dbReference type="Gene3D" id="2.60.40.10">
    <property type="entry name" value="Immunoglobulins"/>
    <property type="match status" value="1"/>
</dbReference>
<name>A0A3B3SXC0_9TELE</name>
<feature type="compositionally biased region" description="Polar residues" evidence="2">
    <location>
        <begin position="15"/>
        <end position="28"/>
    </location>
</feature>
<accession>A0A3B3SXC0</accession>
<dbReference type="PROSITE" id="PS50835">
    <property type="entry name" value="IG_LIKE"/>
    <property type="match status" value="1"/>
</dbReference>
<dbReference type="SMART" id="SM00407">
    <property type="entry name" value="IGc1"/>
    <property type="match status" value="1"/>
</dbReference>
<evidence type="ECO:0000259" key="3">
    <source>
        <dbReference type="PROSITE" id="PS50835"/>
    </source>
</evidence>
<organism evidence="4 5">
    <name type="scientific">Paramormyrops kingsleyae</name>
    <dbReference type="NCBI Taxonomy" id="1676925"/>
    <lineage>
        <taxon>Eukaryota</taxon>
        <taxon>Metazoa</taxon>
        <taxon>Chordata</taxon>
        <taxon>Craniata</taxon>
        <taxon>Vertebrata</taxon>
        <taxon>Euteleostomi</taxon>
        <taxon>Actinopterygii</taxon>
        <taxon>Neopterygii</taxon>
        <taxon>Teleostei</taxon>
        <taxon>Osteoglossocephala</taxon>
        <taxon>Osteoglossomorpha</taxon>
        <taxon>Osteoglossiformes</taxon>
        <taxon>Mormyridae</taxon>
        <taxon>Paramormyrops</taxon>
    </lineage>
</organism>
<dbReference type="Proteomes" id="UP000261540">
    <property type="component" value="Unplaced"/>
</dbReference>
<keyword evidence="5" id="KW-1185">Reference proteome</keyword>
<protein>
    <recommendedName>
        <fullName evidence="3">Ig-like domain-containing protein</fullName>
    </recommendedName>
</protein>